<evidence type="ECO:0008006" key="8">
    <source>
        <dbReference type="Google" id="ProtNLM"/>
    </source>
</evidence>
<dbReference type="GO" id="GO:0043634">
    <property type="term" value="P:polyadenylation-dependent ncRNA catabolic process"/>
    <property type="evidence" value="ECO:0007669"/>
    <property type="project" value="TreeGrafter"/>
</dbReference>
<dbReference type="PANTHER" id="PTHR23092">
    <property type="entry name" value="POLY(A) RNA POLYMERASE"/>
    <property type="match status" value="1"/>
</dbReference>
<evidence type="ECO:0000313" key="7">
    <source>
        <dbReference type="Proteomes" id="UP001222027"/>
    </source>
</evidence>
<evidence type="ECO:0000256" key="1">
    <source>
        <dbReference type="ARBA" id="ARBA00022723"/>
    </source>
</evidence>
<accession>A0AAV8R8F8</accession>
<dbReference type="SUPFAM" id="SSF81631">
    <property type="entry name" value="PAP/OAS1 substrate-binding domain"/>
    <property type="match status" value="1"/>
</dbReference>
<feature type="domain" description="Poly(A) RNA polymerase mitochondrial-like central palm" evidence="5">
    <location>
        <begin position="1163"/>
        <end position="1272"/>
    </location>
</feature>
<dbReference type="EMBL" id="JAQQAF010000004">
    <property type="protein sequence ID" value="KAJ8492902.1"/>
    <property type="molecule type" value="Genomic_DNA"/>
</dbReference>
<dbReference type="Pfam" id="PF03828">
    <property type="entry name" value="PAP_assoc"/>
    <property type="match status" value="1"/>
</dbReference>
<dbReference type="GO" id="GO:0031499">
    <property type="term" value="C:TRAMP complex"/>
    <property type="evidence" value="ECO:0007669"/>
    <property type="project" value="TreeGrafter"/>
</dbReference>
<dbReference type="GO" id="GO:0031123">
    <property type="term" value="P:RNA 3'-end processing"/>
    <property type="evidence" value="ECO:0007669"/>
    <property type="project" value="TreeGrafter"/>
</dbReference>
<feature type="region of interest" description="Disordered" evidence="3">
    <location>
        <begin position="1020"/>
        <end position="1040"/>
    </location>
</feature>
<dbReference type="GO" id="GO:0005730">
    <property type="term" value="C:nucleolus"/>
    <property type="evidence" value="ECO:0007669"/>
    <property type="project" value="TreeGrafter"/>
</dbReference>
<dbReference type="Gene3D" id="1.10.1410.10">
    <property type="match status" value="1"/>
</dbReference>
<feature type="compositionally biased region" description="Basic residues" evidence="3">
    <location>
        <begin position="412"/>
        <end position="421"/>
    </location>
</feature>
<feature type="domain" description="PAP-associated" evidence="4">
    <location>
        <begin position="1404"/>
        <end position="1457"/>
    </location>
</feature>
<protein>
    <recommendedName>
        <fullName evidence="8">Polymerase nucleotidyl transferase domain-containing protein</fullName>
    </recommendedName>
</protein>
<feature type="compositionally biased region" description="Basic residues" evidence="3">
    <location>
        <begin position="504"/>
        <end position="519"/>
    </location>
</feature>
<proteinExistence type="predicted"/>
<dbReference type="SUPFAM" id="SSF81301">
    <property type="entry name" value="Nucleotidyltransferase"/>
    <property type="match status" value="1"/>
</dbReference>
<keyword evidence="2" id="KW-0460">Magnesium</keyword>
<evidence type="ECO:0000313" key="6">
    <source>
        <dbReference type="EMBL" id="KAJ8492902.1"/>
    </source>
</evidence>
<dbReference type="Pfam" id="PF22600">
    <property type="entry name" value="MTPAP-like_central"/>
    <property type="match status" value="1"/>
</dbReference>
<comment type="caution">
    <text evidence="6">The sequence shown here is derived from an EMBL/GenBank/DDBJ whole genome shotgun (WGS) entry which is preliminary data.</text>
</comment>
<dbReference type="Gene3D" id="3.30.460.10">
    <property type="entry name" value="Beta Polymerase, domain 2"/>
    <property type="match status" value="1"/>
</dbReference>
<keyword evidence="7" id="KW-1185">Reference proteome</keyword>
<organism evidence="6 7">
    <name type="scientific">Ensete ventricosum</name>
    <name type="common">Abyssinian banana</name>
    <name type="synonym">Musa ensete</name>
    <dbReference type="NCBI Taxonomy" id="4639"/>
    <lineage>
        <taxon>Eukaryota</taxon>
        <taxon>Viridiplantae</taxon>
        <taxon>Streptophyta</taxon>
        <taxon>Embryophyta</taxon>
        <taxon>Tracheophyta</taxon>
        <taxon>Spermatophyta</taxon>
        <taxon>Magnoliopsida</taxon>
        <taxon>Liliopsida</taxon>
        <taxon>Zingiberales</taxon>
        <taxon>Musaceae</taxon>
        <taxon>Ensete</taxon>
    </lineage>
</organism>
<dbReference type="InterPro" id="IPR002058">
    <property type="entry name" value="PAP_assoc"/>
</dbReference>
<feature type="compositionally biased region" description="Basic and acidic residues" evidence="3">
    <location>
        <begin position="445"/>
        <end position="454"/>
    </location>
</feature>
<name>A0AAV8R8F8_ENSVE</name>
<dbReference type="InterPro" id="IPR054708">
    <property type="entry name" value="MTPAP-like_central"/>
</dbReference>
<dbReference type="GO" id="GO:0046872">
    <property type="term" value="F:metal ion binding"/>
    <property type="evidence" value="ECO:0007669"/>
    <property type="project" value="UniProtKB-KW"/>
</dbReference>
<feature type="compositionally biased region" description="Polar residues" evidence="3">
    <location>
        <begin position="484"/>
        <end position="495"/>
    </location>
</feature>
<evidence type="ECO:0000259" key="5">
    <source>
        <dbReference type="Pfam" id="PF22600"/>
    </source>
</evidence>
<gene>
    <name evidence="6" type="ORF">OPV22_014623</name>
</gene>
<evidence type="ECO:0000259" key="4">
    <source>
        <dbReference type="Pfam" id="PF03828"/>
    </source>
</evidence>
<dbReference type="Proteomes" id="UP001222027">
    <property type="component" value="Unassembled WGS sequence"/>
</dbReference>
<reference evidence="6 7" key="1">
    <citation type="submission" date="2022-12" db="EMBL/GenBank/DDBJ databases">
        <title>Chromosome-scale assembly of the Ensete ventricosum genome.</title>
        <authorList>
            <person name="Dussert Y."/>
            <person name="Stocks J."/>
            <person name="Wendawek A."/>
            <person name="Woldeyes F."/>
            <person name="Nichols R.A."/>
            <person name="Borrell J.S."/>
        </authorList>
    </citation>
    <scope>NUCLEOTIDE SEQUENCE [LARGE SCALE GENOMIC DNA]</scope>
    <source>
        <strain evidence="7">cv. Maze</strain>
        <tissue evidence="6">Seeds</tissue>
    </source>
</reference>
<dbReference type="PANTHER" id="PTHR23092:SF48">
    <property type="entry name" value="NUCLEOTIDYLTRANSFERASE FAMILY PROTEIN"/>
    <property type="match status" value="1"/>
</dbReference>
<evidence type="ECO:0000256" key="2">
    <source>
        <dbReference type="ARBA" id="ARBA00022842"/>
    </source>
</evidence>
<keyword evidence="1" id="KW-0479">Metal-binding</keyword>
<feature type="region of interest" description="Disordered" evidence="3">
    <location>
        <begin position="404"/>
        <end position="536"/>
    </location>
</feature>
<sequence>MGMDSHRKLDSLTAHIALYHSASSKISNPNPSPRAAVLRWFSGLTVAHRQSALTVGDAEFLRVLLQMLSRLRRRGHGFFFLLPDLPSPSLPSLCFRRSDGLLSRAAAADAAERTVADSLLLFASSDDPPLLDAATVAEDLVSDIDRFVAVMDAISGGRFLRGEANGLAAPWAEMPWLKDKGYYSLEAFVANRLEVALRLSWLSSQGGKKLKGGKAAKEKALTAGLAANAFWRKKGCLDWWAGLDPGGRKKIFEAFLGKAAKSLANEIMRESELASWNELCFHKLAGEFQLRYGPIPCWMKSKKPFFSRKTDFCMDISTNTSSGRPQSLAKYLNCLLVIQEICSLYLSEYEEKIMLFSTLPSADTISDSILRKLQKLLMSIYTNYINVELLGDAKLKTIQNKSQQKSNTGCLKGKKKSRSSGKPRSVPKESKVDSTSCETSVGHECGVDSARDSTTRLCSQEDTLLPMDNQKAKTTTTVKDHGNGTPSAENDTENIGDSFECKSHNSKKRSGRRRAKTKSKISSSMKVGRPDLEDKRSDLSSLAVDIERKEAIDPLDGLSGPATVAPLSNGSAIISDPSPVDNSCEPYDEPGLMDENVNTRCMKKDHDLHNTINHYVTGWCFSKSSDRSEVHYECKCDSQSVNTLEVVPQMSMTNSLICCDETSANSADPSIKCLENENKYQHVPAATERLHLDVGHEWPAYRHQSFLCSRHQARLPSNEGGCNHILPSLTLPMSFDWPPMVKSCSRLSQTVTVSYDSGYNSRLQSSYCTGFSGHAVQNTGNFSENDRIHTGDILDVYDMKNMSDLAEDTESYWLSEEEIESHMLSGRDYNQFFGGGVMYWNPAEHVGSGFSRPPSHSSDDSGWAWHEADLNRAIDDMVGMPGLSASYNSNGLASPTATQFCSPFDTVGSGHQSVGYAVSGNDITGKVINSSSVSDIPEEKAPKSMNNSPSVIEGVKGDTLPFSMLRPIIVPSMSRRGSRSEFKLGYEHKSPCVPSSRRDVPQIKRPPSPVVLCVPRVPRPPPPSPVGESRKRGFPIVRSGSSSPRHWGVRFSDESGSEESRCCFDGAEVVWPSWGNKVLTTNPMVRSIHGPLLTDHLITIPQLAFDKEHPDVALPLQPPELLNCSSAKTSLSIMHNLLHEEIDFFCKQVAAENLIKKPYINWAVKRVTRSLQVLWPRSRTNIFGSNATGLALPTSDVDIVVSLPPVRNLEPIKEAGILEGRNGIKETCLQHAARYLANQEWVRNDSLKTIENTAIPVIMLVAEVPDDIDISRKNSSMVDIPRALSSMVPGRQCNIPTTDLSSSDSTSWPYSKIKKDNNIDVKSIRLDISFKSASHTGLQTSELVRELTQQFPASVPLALVLKKFLADRSLDHAYSGGLSSYCLVLLIIRFLQHEHHVGRPNNQNLGGLLMDFLYFFGYNFEPRHMRVSIQGSGIYMNRERGLSIDPIHIDDPLYPTNNVGRNCFRIHQCIKAFADAYSVLENELPHFSGNSVSNSTGKFRLLQKIISNIDCMELAILLTSESPTYGSLLVSKVSLLLELEVWGC</sequence>
<dbReference type="InterPro" id="IPR045862">
    <property type="entry name" value="Trf4-like"/>
</dbReference>
<dbReference type="InterPro" id="IPR043519">
    <property type="entry name" value="NT_sf"/>
</dbReference>
<dbReference type="GO" id="GO:1990817">
    <property type="term" value="F:poly(A) RNA polymerase activity"/>
    <property type="evidence" value="ECO:0007669"/>
    <property type="project" value="InterPro"/>
</dbReference>
<dbReference type="GO" id="GO:0003729">
    <property type="term" value="F:mRNA binding"/>
    <property type="evidence" value="ECO:0007669"/>
    <property type="project" value="TreeGrafter"/>
</dbReference>
<evidence type="ECO:0000256" key="3">
    <source>
        <dbReference type="SAM" id="MobiDB-lite"/>
    </source>
</evidence>